<dbReference type="GO" id="GO:0016829">
    <property type="term" value="F:lyase activity"/>
    <property type="evidence" value="ECO:0007669"/>
    <property type="project" value="UniProtKB-KW"/>
</dbReference>
<keyword evidence="5" id="KW-0808">Transferase</keyword>
<keyword evidence="10" id="KW-1185">Reference proteome</keyword>
<evidence type="ECO:0000313" key="10">
    <source>
        <dbReference type="Proteomes" id="UP001196413"/>
    </source>
</evidence>
<keyword evidence="9" id="KW-0456">Lyase</keyword>
<dbReference type="EMBL" id="JAHQIW010007074">
    <property type="protein sequence ID" value="KAJ1372014.1"/>
    <property type="molecule type" value="Genomic_DNA"/>
</dbReference>
<feature type="domain" description="Malate synthase TIM barrel" evidence="7">
    <location>
        <begin position="1"/>
        <end position="79"/>
    </location>
</feature>
<dbReference type="GO" id="GO:0006099">
    <property type="term" value="P:tricarboxylic acid cycle"/>
    <property type="evidence" value="ECO:0007669"/>
    <property type="project" value="UniProtKB-KW"/>
</dbReference>
<comment type="catalytic activity">
    <reaction evidence="6">
        <text>glyoxylate + acetyl-CoA + H2O = (S)-malate + CoA + H(+)</text>
        <dbReference type="Rhea" id="RHEA:18181"/>
        <dbReference type="ChEBI" id="CHEBI:15377"/>
        <dbReference type="ChEBI" id="CHEBI:15378"/>
        <dbReference type="ChEBI" id="CHEBI:15589"/>
        <dbReference type="ChEBI" id="CHEBI:36655"/>
        <dbReference type="ChEBI" id="CHEBI:57287"/>
        <dbReference type="ChEBI" id="CHEBI:57288"/>
        <dbReference type="EC" id="2.3.3.9"/>
    </reaction>
</comment>
<name>A0AAD5RBP8_PARTN</name>
<dbReference type="Gene3D" id="3.20.20.360">
    <property type="entry name" value="Malate synthase, domain 3"/>
    <property type="match status" value="1"/>
</dbReference>
<evidence type="ECO:0000256" key="3">
    <source>
        <dbReference type="ARBA" id="ARBA00022435"/>
    </source>
</evidence>
<evidence type="ECO:0000256" key="2">
    <source>
        <dbReference type="ARBA" id="ARBA00012636"/>
    </source>
</evidence>
<dbReference type="AlphaFoldDB" id="A0AAD5RBP8"/>
<dbReference type="InterPro" id="IPR011076">
    <property type="entry name" value="Malate_synth_sf"/>
</dbReference>
<dbReference type="FunFam" id="1.20.1220.12:FF:000001">
    <property type="entry name" value="Malate synthase"/>
    <property type="match status" value="1"/>
</dbReference>
<feature type="domain" description="Malate synthase C-terminal" evidence="8">
    <location>
        <begin position="86"/>
        <end position="202"/>
    </location>
</feature>
<dbReference type="InterPro" id="IPR048355">
    <property type="entry name" value="MS_C"/>
</dbReference>
<dbReference type="Gene3D" id="1.20.1220.12">
    <property type="entry name" value="Malate synthase, domain III"/>
    <property type="match status" value="1"/>
</dbReference>
<comment type="caution">
    <text evidence="9">The sequence shown here is derived from an EMBL/GenBank/DDBJ whole genome shotgun (WGS) entry which is preliminary data.</text>
</comment>
<dbReference type="EC" id="2.3.3.9" evidence="2"/>
<keyword evidence="3" id="KW-0329">Glyoxylate bypass</keyword>
<dbReference type="SUPFAM" id="SSF51645">
    <property type="entry name" value="Malate synthase G"/>
    <property type="match status" value="1"/>
</dbReference>
<keyword evidence="4" id="KW-0816">Tricarboxylic acid cycle</keyword>
<protein>
    <recommendedName>
        <fullName evidence="2">malate synthase</fullName>
        <ecNumber evidence="2">2.3.3.9</ecNumber>
    </recommendedName>
</protein>
<dbReference type="GO" id="GO:0005737">
    <property type="term" value="C:cytoplasm"/>
    <property type="evidence" value="ECO:0007669"/>
    <property type="project" value="TreeGrafter"/>
</dbReference>
<evidence type="ECO:0000256" key="4">
    <source>
        <dbReference type="ARBA" id="ARBA00022532"/>
    </source>
</evidence>
<evidence type="ECO:0000256" key="6">
    <source>
        <dbReference type="ARBA" id="ARBA00047918"/>
    </source>
</evidence>
<dbReference type="PANTHER" id="PTHR42902">
    <property type="entry name" value="MALATE SYNTHASE"/>
    <property type="match status" value="1"/>
</dbReference>
<evidence type="ECO:0000256" key="5">
    <source>
        <dbReference type="ARBA" id="ARBA00022679"/>
    </source>
</evidence>
<evidence type="ECO:0000259" key="8">
    <source>
        <dbReference type="Pfam" id="PF20659"/>
    </source>
</evidence>
<dbReference type="Pfam" id="PF01274">
    <property type="entry name" value="MS_TIM-barrel"/>
    <property type="match status" value="1"/>
</dbReference>
<dbReference type="GO" id="GO:0006097">
    <property type="term" value="P:glyoxylate cycle"/>
    <property type="evidence" value="ECO:0007669"/>
    <property type="project" value="UniProtKB-KW"/>
</dbReference>
<evidence type="ECO:0000256" key="1">
    <source>
        <dbReference type="ARBA" id="ARBA00006394"/>
    </source>
</evidence>
<dbReference type="InterPro" id="IPR001465">
    <property type="entry name" value="Malate_synthase_TIM"/>
</dbReference>
<evidence type="ECO:0000259" key="7">
    <source>
        <dbReference type="Pfam" id="PF01274"/>
    </source>
</evidence>
<accession>A0AAD5RBP8</accession>
<dbReference type="PANTHER" id="PTHR42902:SF1">
    <property type="entry name" value="MALATE SYNTHASE 1-RELATED"/>
    <property type="match status" value="1"/>
</dbReference>
<comment type="similarity">
    <text evidence="1">Belongs to the malate synthase family.</text>
</comment>
<sequence>MGGMAAQIPIKNDDVANNKALSLVQQDKEREVTDGHDGTWVAHPGLVPIARDIFDRCMPTPNQIQKQLEKLMVTKAELTAIPEGTRTEKGFRHNINVTLGYLDSWLRGVGCVPLYNLMEDAATAEISRAQLWQWLRHDAKLEDGRTIDAQLVKQTIAAETERRLIRAGSVVNRLPEAAELLTKFALEENMSDFLTLDAYDKLVSGGY</sequence>
<dbReference type="Pfam" id="PF20659">
    <property type="entry name" value="MS_C"/>
    <property type="match status" value="1"/>
</dbReference>
<dbReference type="InterPro" id="IPR046363">
    <property type="entry name" value="MS_N_TIM-barrel_dom"/>
</dbReference>
<organism evidence="9 10">
    <name type="scientific">Parelaphostrongylus tenuis</name>
    <name type="common">Meningeal worm</name>
    <dbReference type="NCBI Taxonomy" id="148309"/>
    <lineage>
        <taxon>Eukaryota</taxon>
        <taxon>Metazoa</taxon>
        <taxon>Ecdysozoa</taxon>
        <taxon>Nematoda</taxon>
        <taxon>Chromadorea</taxon>
        <taxon>Rhabditida</taxon>
        <taxon>Rhabditina</taxon>
        <taxon>Rhabditomorpha</taxon>
        <taxon>Strongyloidea</taxon>
        <taxon>Metastrongylidae</taxon>
        <taxon>Parelaphostrongylus</taxon>
    </lineage>
</organism>
<gene>
    <name evidence="9" type="primary">ICL1_3</name>
    <name evidence="9" type="ORF">KIN20_034069</name>
</gene>
<reference evidence="9" key="1">
    <citation type="submission" date="2021-06" db="EMBL/GenBank/DDBJ databases">
        <title>Parelaphostrongylus tenuis whole genome reference sequence.</title>
        <authorList>
            <person name="Garwood T.J."/>
            <person name="Larsen P.A."/>
            <person name="Fountain-Jones N.M."/>
            <person name="Garbe J.R."/>
            <person name="Macchietto M.G."/>
            <person name="Kania S.A."/>
            <person name="Gerhold R.W."/>
            <person name="Richards J.E."/>
            <person name="Wolf T.M."/>
        </authorList>
    </citation>
    <scope>NUCLEOTIDE SEQUENCE</scope>
    <source>
        <strain evidence="9">MNPRO001-30</strain>
        <tissue evidence="9">Meninges</tissue>
    </source>
</reference>
<dbReference type="GO" id="GO:0004474">
    <property type="term" value="F:malate synthase activity"/>
    <property type="evidence" value="ECO:0007669"/>
    <property type="project" value="UniProtKB-EC"/>
</dbReference>
<evidence type="ECO:0000313" key="9">
    <source>
        <dbReference type="EMBL" id="KAJ1372014.1"/>
    </source>
</evidence>
<dbReference type="InterPro" id="IPR044856">
    <property type="entry name" value="Malate_synth_C_sf"/>
</dbReference>
<proteinExistence type="inferred from homology"/>
<dbReference type="InterPro" id="IPR006252">
    <property type="entry name" value="Malate_synthA"/>
</dbReference>
<dbReference type="Proteomes" id="UP001196413">
    <property type="component" value="Unassembled WGS sequence"/>
</dbReference>